<feature type="non-terminal residue" evidence="2">
    <location>
        <position position="41"/>
    </location>
</feature>
<feature type="region of interest" description="Disordered" evidence="1">
    <location>
        <begin position="1"/>
        <end position="41"/>
    </location>
</feature>
<gene>
    <name evidence="2" type="ORF">S03H2_45453</name>
</gene>
<dbReference type="EMBL" id="BARU01028478">
    <property type="protein sequence ID" value="GAH71115.1"/>
    <property type="molecule type" value="Genomic_DNA"/>
</dbReference>
<accession>X1IPD6</accession>
<evidence type="ECO:0000313" key="2">
    <source>
        <dbReference type="EMBL" id="GAH71115.1"/>
    </source>
</evidence>
<proteinExistence type="predicted"/>
<evidence type="ECO:0000256" key="1">
    <source>
        <dbReference type="SAM" id="MobiDB-lite"/>
    </source>
</evidence>
<sequence length="41" mass="4798">MSKHHVGQPQNYLREENAQYQTSPLKEHEGDNTPVYMGYGY</sequence>
<organism evidence="2">
    <name type="scientific">marine sediment metagenome</name>
    <dbReference type="NCBI Taxonomy" id="412755"/>
    <lineage>
        <taxon>unclassified sequences</taxon>
        <taxon>metagenomes</taxon>
        <taxon>ecological metagenomes</taxon>
    </lineage>
</organism>
<name>X1IPD6_9ZZZZ</name>
<comment type="caution">
    <text evidence="2">The sequence shown here is derived from an EMBL/GenBank/DDBJ whole genome shotgun (WGS) entry which is preliminary data.</text>
</comment>
<dbReference type="AlphaFoldDB" id="X1IPD6"/>
<protein>
    <submittedName>
        <fullName evidence="2">Uncharacterized protein</fullName>
    </submittedName>
</protein>
<reference evidence="2" key="1">
    <citation type="journal article" date="2014" name="Front. Microbiol.">
        <title>High frequency of phylogenetically diverse reductive dehalogenase-homologous genes in deep subseafloor sedimentary metagenomes.</title>
        <authorList>
            <person name="Kawai M."/>
            <person name="Futagami T."/>
            <person name="Toyoda A."/>
            <person name="Takaki Y."/>
            <person name="Nishi S."/>
            <person name="Hori S."/>
            <person name="Arai W."/>
            <person name="Tsubouchi T."/>
            <person name="Morono Y."/>
            <person name="Uchiyama I."/>
            <person name="Ito T."/>
            <person name="Fujiyama A."/>
            <person name="Inagaki F."/>
            <person name="Takami H."/>
        </authorList>
    </citation>
    <scope>NUCLEOTIDE SEQUENCE</scope>
    <source>
        <strain evidence="2">Expedition CK06-06</strain>
    </source>
</reference>